<organism evidence="1 2">
    <name type="scientific">Fibrella aestuarina BUZ 2</name>
    <dbReference type="NCBI Taxonomy" id="1166018"/>
    <lineage>
        <taxon>Bacteria</taxon>
        <taxon>Pseudomonadati</taxon>
        <taxon>Bacteroidota</taxon>
        <taxon>Cytophagia</taxon>
        <taxon>Cytophagales</taxon>
        <taxon>Spirosomataceae</taxon>
        <taxon>Fibrella</taxon>
    </lineage>
</organism>
<dbReference type="AlphaFoldDB" id="I0KHJ6"/>
<reference evidence="1 2" key="1">
    <citation type="journal article" date="2012" name="J. Bacteriol.">
        <title>Genome Sequence of Fibrella aestuarina BUZ 2T, a Filamentous Marine Bacterium.</title>
        <authorList>
            <person name="Filippini M."/>
            <person name="Qi W."/>
            <person name="Blom J."/>
            <person name="Goesmann A."/>
            <person name="Smits T.H."/>
            <person name="Bagheri H.C."/>
        </authorList>
    </citation>
    <scope>NUCLEOTIDE SEQUENCE [LARGE SCALE GENOMIC DNA]</scope>
    <source>
        <strain evidence="2">BUZ 2T</strain>
        <plasmid evidence="1 2">pFAES01</plasmid>
    </source>
</reference>
<dbReference type="HOGENOM" id="CLU_473904_0_0_10"/>
<proteinExistence type="predicted"/>
<dbReference type="eggNOG" id="ENOG50332ES">
    <property type="taxonomic scope" value="Bacteria"/>
</dbReference>
<gene>
    <name evidence="1" type="ORF">FAES_pFAES01107</name>
</gene>
<keyword evidence="2" id="KW-1185">Reference proteome</keyword>
<keyword evidence="1" id="KW-0614">Plasmid</keyword>
<sequence>MKFGIFPRYQDIFPGKSIPLLKDVLARSSSKTMLRVFAYMNSTVHMMQEDIEAQETSFRGWIGIFDEETRISIWKNYQSFKRQIIAEGDAVVLYASSAILRLIEQIILNYNDIPEPPKKSAADEMIWFEAWLINNATFDLEVAENTKHEIDNLLGVLVVNQATQYESIGRKDFIYQTLLAHAFFKFLSDDLKHSPFLQEFLSRKQVATYGEYLRHILGVYAGPFEKRGNSFGFQIGEDEDSAKAIHFFDSIAYDLTESPFSQLSNSQTDPDYKIIRSKPLIKEENGQYYPLHYNFFVDKLYQGLVFDFYTNTSIQSLHKNFGQFLGYLGQEFAEQYLFNEYLPLCFFPKKYVLSVPGTQIIGIEYSDFYVREGNVLYLFEFKNSMVSAPIKHSKNFATIKAEIIKKLVYNPDNKKDKGIGQLINVIHKIEQGGFSFDDLSGKRVGRLQIYPVVVYTDDFFSLDGIQMILSEEFKNLLAVNPVKRHRVNDVTLIHLKDIIDIQFMVQKGIVSFKGIMETYFVKKKAIAKKRPRSNQEVLNKYIDFRSMMHNTIRPFADEEALRNRLMSALGLNQSA</sequence>
<evidence type="ECO:0000313" key="2">
    <source>
        <dbReference type="Proteomes" id="UP000011058"/>
    </source>
</evidence>
<dbReference type="Proteomes" id="UP000011058">
    <property type="component" value="Plasmid pFAES01"/>
</dbReference>
<geneLocation type="plasmid" evidence="1 2">
    <name>pFAES01</name>
</geneLocation>
<evidence type="ECO:0000313" key="1">
    <source>
        <dbReference type="EMBL" id="CCH03599.1"/>
    </source>
</evidence>
<dbReference type="KEGG" id="fae:FAES_pFAES01107"/>
<protein>
    <submittedName>
        <fullName evidence="1">Uncharacterized protein</fullName>
    </submittedName>
</protein>
<dbReference type="EMBL" id="HE796684">
    <property type="protein sequence ID" value="CCH03599.1"/>
    <property type="molecule type" value="Genomic_DNA"/>
</dbReference>
<accession>I0KHJ6</accession>
<name>I0KHJ6_9BACT</name>